<evidence type="ECO:0000313" key="3">
    <source>
        <dbReference type="Proteomes" id="UP000655225"/>
    </source>
</evidence>
<gene>
    <name evidence="2" type="ORF">HHK36_030328</name>
</gene>
<evidence type="ECO:0000256" key="1">
    <source>
        <dbReference type="SAM" id="MobiDB-lite"/>
    </source>
</evidence>
<feature type="compositionally biased region" description="Polar residues" evidence="1">
    <location>
        <begin position="28"/>
        <end position="42"/>
    </location>
</feature>
<keyword evidence="3" id="KW-1185">Reference proteome</keyword>
<sequence length="280" mass="31341">MWSIFTENSRTVKEIAVINLDPNIPFNADQNPDQISGSSSSPVAEKENAINVRSSDPKNLPTSEMALDNNSNSIQRTDDTIPVAIEKGKDVLIFDKSESLIPYVSDQTHRIGEPSSYNKQVATVENGLEENTVALICSYSGHSALILGYLLDMDPTVEILRSPSVRHIIFPRFDFTLHRFKVISYWKDMREFSSGFFHVICVNTFKNLNACVKNLSILDLYGVLGDEGASVMATGFPRLRYLRLCQCVLSVDALSIILDGHKKLLELDVRHAVCTDHKYL</sequence>
<dbReference type="AlphaFoldDB" id="A0A835CY53"/>
<organism evidence="2 3">
    <name type="scientific">Tetracentron sinense</name>
    <name type="common">Spur-leaf</name>
    <dbReference type="NCBI Taxonomy" id="13715"/>
    <lineage>
        <taxon>Eukaryota</taxon>
        <taxon>Viridiplantae</taxon>
        <taxon>Streptophyta</taxon>
        <taxon>Embryophyta</taxon>
        <taxon>Tracheophyta</taxon>
        <taxon>Spermatophyta</taxon>
        <taxon>Magnoliopsida</taxon>
        <taxon>Trochodendrales</taxon>
        <taxon>Trochodendraceae</taxon>
        <taxon>Tetracentron</taxon>
    </lineage>
</organism>
<feature type="region of interest" description="Disordered" evidence="1">
    <location>
        <begin position="28"/>
        <end position="73"/>
    </location>
</feature>
<dbReference type="OrthoDB" id="722566at2759"/>
<accession>A0A835CY53</accession>
<proteinExistence type="predicted"/>
<protein>
    <submittedName>
        <fullName evidence="2">Uncharacterized protein</fullName>
    </submittedName>
</protein>
<dbReference type="Proteomes" id="UP000655225">
    <property type="component" value="Unassembled WGS sequence"/>
</dbReference>
<dbReference type="Gene3D" id="3.80.10.10">
    <property type="entry name" value="Ribonuclease Inhibitor"/>
    <property type="match status" value="1"/>
</dbReference>
<reference evidence="2 3" key="1">
    <citation type="submission" date="2020-04" db="EMBL/GenBank/DDBJ databases">
        <title>Plant Genome Project.</title>
        <authorList>
            <person name="Zhang R.-G."/>
        </authorList>
    </citation>
    <scope>NUCLEOTIDE SEQUENCE [LARGE SCALE GENOMIC DNA]</scope>
    <source>
        <strain evidence="2">YNK0</strain>
        <tissue evidence="2">Leaf</tissue>
    </source>
</reference>
<dbReference type="SUPFAM" id="SSF52047">
    <property type="entry name" value="RNI-like"/>
    <property type="match status" value="1"/>
</dbReference>
<name>A0A835CY53_TETSI</name>
<dbReference type="EMBL" id="JABCRI010000024">
    <property type="protein sequence ID" value="KAF8376957.1"/>
    <property type="molecule type" value="Genomic_DNA"/>
</dbReference>
<dbReference type="InterPro" id="IPR032675">
    <property type="entry name" value="LRR_dom_sf"/>
</dbReference>
<comment type="caution">
    <text evidence="2">The sequence shown here is derived from an EMBL/GenBank/DDBJ whole genome shotgun (WGS) entry which is preliminary data.</text>
</comment>
<evidence type="ECO:0000313" key="2">
    <source>
        <dbReference type="EMBL" id="KAF8376957.1"/>
    </source>
</evidence>